<dbReference type="EMBL" id="NEVH01002683">
    <property type="protein sequence ID" value="PNF41796.1"/>
    <property type="molecule type" value="Genomic_DNA"/>
</dbReference>
<comment type="caution">
    <text evidence="3">The sequence shown here is derived from an EMBL/GenBank/DDBJ whole genome shotgun (WGS) entry which is preliminary data.</text>
</comment>
<sequence>MLERIVAWVLNNYLGNYVENLNTAQLSVALLQGEVELENLPLKKDALRHMGLPIQVCSGYVGKVKLQIPVPQIRSAPWVIIIEQLCLVTGPVKLAEWDEEAEERAAQEYKLSLLDAMEVRWRAEVESAQTSSYYATSYSSWLSFGTSLIANIIENLQLKIKDVHIRYEDDVTVPGQAFALGVTVESLTAQSCDDNWMPRFVGWDSGNTSFKLMELSTF</sequence>
<dbReference type="PANTHER" id="PTHR16166:SF141">
    <property type="entry name" value="INTERMEMBRANE LIPID TRANSFER PROTEIN VPS13D"/>
    <property type="match status" value="1"/>
</dbReference>
<organism evidence="3 4">
    <name type="scientific">Cryptotermes secundus</name>
    <dbReference type="NCBI Taxonomy" id="105785"/>
    <lineage>
        <taxon>Eukaryota</taxon>
        <taxon>Metazoa</taxon>
        <taxon>Ecdysozoa</taxon>
        <taxon>Arthropoda</taxon>
        <taxon>Hexapoda</taxon>
        <taxon>Insecta</taxon>
        <taxon>Pterygota</taxon>
        <taxon>Neoptera</taxon>
        <taxon>Polyneoptera</taxon>
        <taxon>Dictyoptera</taxon>
        <taxon>Blattodea</taxon>
        <taxon>Blattoidea</taxon>
        <taxon>Termitoidae</taxon>
        <taxon>Kalotermitidae</taxon>
        <taxon>Cryptotermitinae</taxon>
        <taxon>Cryptotermes</taxon>
    </lineage>
</organism>
<accession>A0A2J7RLT9</accession>
<evidence type="ECO:0000313" key="3">
    <source>
        <dbReference type="EMBL" id="PNF41796.1"/>
    </source>
</evidence>
<dbReference type="Pfam" id="PF12624">
    <property type="entry name" value="VPS13_N"/>
    <property type="match status" value="1"/>
</dbReference>
<protein>
    <recommendedName>
        <fullName evidence="2">Chorein N-terminal domain-containing protein</fullName>
    </recommendedName>
</protein>
<dbReference type="AlphaFoldDB" id="A0A2J7RLT9"/>
<feature type="non-terminal residue" evidence="3">
    <location>
        <position position="218"/>
    </location>
</feature>
<evidence type="ECO:0000259" key="2">
    <source>
        <dbReference type="Pfam" id="PF12624"/>
    </source>
</evidence>
<dbReference type="GO" id="GO:0007005">
    <property type="term" value="P:mitochondrion organization"/>
    <property type="evidence" value="ECO:0007669"/>
    <property type="project" value="TreeGrafter"/>
</dbReference>
<proteinExistence type="predicted"/>
<gene>
    <name evidence="3" type="ORF">B7P43_G02609</name>
</gene>
<dbReference type="InterPro" id="IPR026854">
    <property type="entry name" value="VPS13_N"/>
</dbReference>
<evidence type="ECO:0000256" key="1">
    <source>
        <dbReference type="ARBA" id="ARBA00022448"/>
    </source>
</evidence>
<dbReference type="InParanoid" id="A0A2J7RLT9"/>
<name>A0A2J7RLT9_9NEOP</name>
<keyword evidence="4" id="KW-1185">Reference proteome</keyword>
<dbReference type="PANTHER" id="PTHR16166">
    <property type="entry name" value="VACUOLAR PROTEIN SORTING-ASSOCIATED PROTEIN VPS13"/>
    <property type="match status" value="1"/>
</dbReference>
<evidence type="ECO:0000313" key="4">
    <source>
        <dbReference type="Proteomes" id="UP000235965"/>
    </source>
</evidence>
<dbReference type="GO" id="GO:0006623">
    <property type="term" value="P:protein targeting to vacuole"/>
    <property type="evidence" value="ECO:0007669"/>
    <property type="project" value="TreeGrafter"/>
</dbReference>
<dbReference type="STRING" id="105785.A0A2J7RLT9"/>
<reference evidence="3 4" key="1">
    <citation type="submission" date="2017-12" db="EMBL/GenBank/DDBJ databases">
        <title>Hemimetabolous genomes reveal molecular basis of termite eusociality.</title>
        <authorList>
            <person name="Harrison M.C."/>
            <person name="Jongepier E."/>
            <person name="Robertson H.M."/>
            <person name="Arning N."/>
            <person name="Bitard-Feildel T."/>
            <person name="Chao H."/>
            <person name="Childers C.P."/>
            <person name="Dinh H."/>
            <person name="Doddapaneni H."/>
            <person name="Dugan S."/>
            <person name="Gowin J."/>
            <person name="Greiner C."/>
            <person name="Han Y."/>
            <person name="Hu H."/>
            <person name="Hughes D.S.T."/>
            <person name="Huylmans A.-K."/>
            <person name="Kemena C."/>
            <person name="Kremer L.P.M."/>
            <person name="Lee S.L."/>
            <person name="Lopez-Ezquerra A."/>
            <person name="Mallet L."/>
            <person name="Monroy-Kuhn J.M."/>
            <person name="Moser A."/>
            <person name="Murali S.C."/>
            <person name="Muzny D.M."/>
            <person name="Otani S."/>
            <person name="Piulachs M.-D."/>
            <person name="Poelchau M."/>
            <person name="Qu J."/>
            <person name="Schaub F."/>
            <person name="Wada-Katsumata A."/>
            <person name="Worley K.C."/>
            <person name="Xie Q."/>
            <person name="Ylla G."/>
            <person name="Poulsen M."/>
            <person name="Gibbs R.A."/>
            <person name="Schal C."/>
            <person name="Richards S."/>
            <person name="Belles X."/>
            <person name="Korb J."/>
            <person name="Bornberg-Bauer E."/>
        </authorList>
    </citation>
    <scope>NUCLEOTIDE SEQUENCE [LARGE SCALE GENOMIC DNA]</scope>
    <source>
        <tissue evidence="3">Whole body</tissue>
    </source>
</reference>
<dbReference type="OrthoDB" id="272810at2759"/>
<dbReference type="InterPro" id="IPR026847">
    <property type="entry name" value="VPS13"/>
</dbReference>
<dbReference type="GO" id="GO:0045053">
    <property type="term" value="P:protein retention in Golgi apparatus"/>
    <property type="evidence" value="ECO:0007669"/>
    <property type="project" value="TreeGrafter"/>
</dbReference>
<keyword evidence="1" id="KW-0813">Transport</keyword>
<feature type="domain" description="Chorein N-terminal" evidence="2">
    <location>
        <begin position="1"/>
        <end position="218"/>
    </location>
</feature>
<dbReference type="Proteomes" id="UP000235965">
    <property type="component" value="Unassembled WGS sequence"/>
</dbReference>